<dbReference type="Gene3D" id="3.40.109.10">
    <property type="entry name" value="NADH Oxidase"/>
    <property type="match status" value="1"/>
</dbReference>
<reference evidence="4 5" key="1">
    <citation type="submission" date="2020-08" db="EMBL/GenBank/DDBJ databases">
        <title>Sequencing the genomes of 1000 actinobacteria strains.</title>
        <authorList>
            <person name="Klenk H.-P."/>
        </authorList>
    </citation>
    <scope>NUCLEOTIDE SEQUENCE [LARGE SCALE GENOMIC DNA]</scope>
    <source>
        <strain evidence="4 5">DSM 45298</strain>
    </source>
</reference>
<accession>A0A840F2N1</accession>
<protein>
    <submittedName>
        <fullName evidence="4">Nitroreductase</fullName>
    </submittedName>
</protein>
<gene>
    <name evidence="4" type="ORF">BKA16_003265</name>
</gene>
<dbReference type="InterPro" id="IPR029479">
    <property type="entry name" value="Nitroreductase"/>
</dbReference>
<organism evidence="4 5">
    <name type="scientific">Gordonia humi</name>
    <dbReference type="NCBI Taxonomy" id="686429"/>
    <lineage>
        <taxon>Bacteria</taxon>
        <taxon>Bacillati</taxon>
        <taxon>Actinomycetota</taxon>
        <taxon>Actinomycetes</taxon>
        <taxon>Mycobacteriales</taxon>
        <taxon>Gordoniaceae</taxon>
        <taxon>Gordonia</taxon>
    </lineage>
</organism>
<dbReference type="Proteomes" id="UP000551501">
    <property type="component" value="Unassembled WGS sequence"/>
</dbReference>
<keyword evidence="5" id="KW-1185">Reference proteome</keyword>
<evidence type="ECO:0000256" key="1">
    <source>
        <dbReference type="ARBA" id="ARBA00007118"/>
    </source>
</evidence>
<feature type="domain" description="Nitroreductase" evidence="3">
    <location>
        <begin position="13"/>
        <end position="192"/>
    </location>
</feature>
<evidence type="ECO:0000256" key="2">
    <source>
        <dbReference type="ARBA" id="ARBA00023002"/>
    </source>
</evidence>
<comment type="caution">
    <text evidence="4">The sequence shown here is derived from an EMBL/GenBank/DDBJ whole genome shotgun (WGS) entry which is preliminary data.</text>
</comment>
<name>A0A840F2N1_9ACTN</name>
<dbReference type="SUPFAM" id="SSF55469">
    <property type="entry name" value="FMN-dependent nitroreductase-like"/>
    <property type="match status" value="1"/>
</dbReference>
<dbReference type="RefSeq" id="WP_183371661.1">
    <property type="nucleotide sequence ID" value="NZ_BAABHL010000041.1"/>
</dbReference>
<proteinExistence type="inferred from homology"/>
<dbReference type="EMBL" id="JACIFP010000001">
    <property type="protein sequence ID" value="MBB4136713.1"/>
    <property type="molecule type" value="Genomic_DNA"/>
</dbReference>
<dbReference type="GO" id="GO:0016491">
    <property type="term" value="F:oxidoreductase activity"/>
    <property type="evidence" value="ECO:0007669"/>
    <property type="project" value="UniProtKB-KW"/>
</dbReference>
<evidence type="ECO:0000259" key="3">
    <source>
        <dbReference type="Pfam" id="PF00881"/>
    </source>
</evidence>
<dbReference type="PANTHER" id="PTHR43673">
    <property type="entry name" value="NAD(P)H NITROREDUCTASE YDGI-RELATED"/>
    <property type="match status" value="1"/>
</dbReference>
<comment type="similarity">
    <text evidence="1">Belongs to the nitroreductase family.</text>
</comment>
<sequence>MEYSEVVRTTFAAREFTDDPVSDEALLGVLDTARFAPSGGNRQGAHIVIVRDEDTKRALADLSRTGARRYLAQKAAGENPWNPVHPTAVTADELDDVVGVDSFVRPLAVAPVLLVVTIDLAVVAATDQDLERIGVVPGGSIYPLVWNILTGARAHGLGGTITTMASAEEPAVRELLAIPEHHAVAAVLPIGRPVKQLTRLSRAAVADFVTAERFDGRPFGAQ</sequence>
<keyword evidence="2" id="KW-0560">Oxidoreductase</keyword>
<dbReference type="AlphaFoldDB" id="A0A840F2N1"/>
<evidence type="ECO:0000313" key="4">
    <source>
        <dbReference type="EMBL" id="MBB4136713.1"/>
    </source>
</evidence>
<evidence type="ECO:0000313" key="5">
    <source>
        <dbReference type="Proteomes" id="UP000551501"/>
    </source>
</evidence>
<dbReference type="PANTHER" id="PTHR43673:SF10">
    <property type="entry name" value="NADH DEHYDROGENASE_NAD(P)H NITROREDUCTASE XCC3605-RELATED"/>
    <property type="match status" value="1"/>
</dbReference>
<dbReference type="InterPro" id="IPR000415">
    <property type="entry name" value="Nitroreductase-like"/>
</dbReference>
<dbReference type="CDD" id="cd02062">
    <property type="entry name" value="Nitro_FMN_reductase"/>
    <property type="match status" value="1"/>
</dbReference>
<dbReference type="Pfam" id="PF00881">
    <property type="entry name" value="Nitroreductase"/>
    <property type="match status" value="1"/>
</dbReference>